<dbReference type="InterPro" id="IPR010920">
    <property type="entry name" value="LSM_dom_sf"/>
</dbReference>
<protein>
    <submittedName>
        <fullName evidence="1">Uncharacterized protein</fullName>
    </submittedName>
</protein>
<keyword evidence="2" id="KW-1185">Reference proteome</keyword>
<proteinExistence type="predicted"/>
<sequence length="132" mass="14450">MGTGVKLKRYEKTLVVLFEGLVGQVVEVETVLGTVLRGRVSAVESTMGMHFVEAWQWQEALAGATCTSDGSPSPGPPPSALHLGATYLSGKFIRYLMLPEEMDVPAVLEDRMRKREASLLSSKRMIWLAAIN</sequence>
<dbReference type="SUPFAM" id="SSF50182">
    <property type="entry name" value="Sm-like ribonucleoproteins"/>
    <property type="match status" value="1"/>
</dbReference>
<dbReference type="GeneID" id="25568884"/>
<dbReference type="Proteomes" id="UP000054408">
    <property type="component" value="Unassembled WGS sequence"/>
</dbReference>
<dbReference type="RefSeq" id="XP_013753305.1">
    <property type="nucleotide sequence ID" value="XM_013897851.1"/>
</dbReference>
<reference evidence="1 2" key="1">
    <citation type="submission" date="2010-05" db="EMBL/GenBank/DDBJ databases">
        <title>The Genome Sequence of Thecamonas trahens ATCC 50062.</title>
        <authorList>
            <consortium name="The Broad Institute Genome Sequencing Platform"/>
            <person name="Russ C."/>
            <person name="Cuomo C."/>
            <person name="Shea T."/>
            <person name="Young S.K."/>
            <person name="Zeng Q."/>
            <person name="Koehrsen M."/>
            <person name="Haas B."/>
            <person name="Borodovsky M."/>
            <person name="Guigo R."/>
            <person name="Alvarado L."/>
            <person name="Berlin A."/>
            <person name="Bochicchio J."/>
            <person name="Borenstein D."/>
            <person name="Chapman S."/>
            <person name="Chen Z."/>
            <person name="Freedman E."/>
            <person name="Gellesch M."/>
            <person name="Goldberg J."/>
            <person name="Griggs A."/>
            <person name="Gujja S."/>
            <person name="Heilman E."/>
            <person name="Heiman D."/>
            <person name="Hepburn T."/>
            <person name="Howarth C."/>
            <person name="Jen D."/>
            <person name="Larson L."/>
            <person name="Mehta T."/>
            <person name="Park D."/>
            <person name="Pearson M."/>
            <person name="Roberts A."/>
            <person name="Saif S."/>
            <person name="Shenoy N."/>
            <person name="Sisk P."/>
            <person name="Stolte C."/>
            <person name="Sykes S."/>
            <person name="Thomson T."/>
            <person name="Walk T."/>
            <person name="White J."/>
            <person name="Yandava C."/>
            <person name="Burger G."/>
            <person name="Gray M.W."/>
            <person name="Holland P.W.H."/>
            <person name="King N."/>
            <person name="Lang F.B.F."/>
            <person name="Roger A.J."/>
            <person name="Ruiz-Trillo I."/>
            <person name="Lander E."/>
            <person name="Nusbaum C."/>
        </authorList>
    </citation>
    <scope>NUCLEOTIDE SEQUENCE [LARGE SCALE GENOMIC DNA]</scope>
    <source>
        <strain evidence="1 2">ATCC 50062</strain>
    </source>
</reference>
<gene>
    <name evidence="1" type="ORF">AMSG_10727</name>
</gene>
<evidence type="ECO:0000313" key="1">
    <source>
        <dbReference type="EMBL" id="KNC55125.1"/>
    </source>
</evidence>
<organism evidence="1 2">
    <name type="scientific">Thecamonas trahens ATCC 50062</name>
    <dbReference type="NCBI Taxonomy" id="461836"/>
    <lineage>
        <taxon>Eukaryota</taxon>
        <taxon>Apusozoa</taxon>
        <taxon>Apusomonadida</taxon>
        <taxon>Apusomonadidae</taxon>
        <taxon>Thecamonas</taxon>
    </lineage>
</organism>
<evidence type="ECO:0000313" key="2">
    <source>
        <dbReference type="Proteomes" id="UP000054408"/>
    </source>
</evidence>
<dbReference type="EMBL" id="GL349495">
    <property type="protein sequence ID" value="KNC55125.1"/>
    <property type="molecule type" value="Genomic_DNA"/>
</dbReference>
<dbReference type="Gene3D" id="2.30.30.100">
    <property type="match status" value="1"/>
</dbReference>
<accession>A0A0L0DS78</accession>
<dbReference type="AlphaFoldDB" id="A0A0L0DS78"/>
<name>A0A0L0DS78_THETB</name>